<accession>A0AAV2HLC2</accession>
<evidence type="ECO:0000313" key="2">
    <source>
        <dbReference type="Proteomes" id="UP001497497"/>
    </source>
</evidence>
<protein>
    <submittedName>
        <fullName evidence="1">Uncharacterized protein</fullName>
    </submittedName>
</protein>
<keyword evidence="2" id="KW-1185">Reference proteome</keyword>
<dbReference type="Proteomes" id="UP001497497">
    <property type="component" value="Unassembled WGS sequence"/>
</dbReference>
<name>A0AAV2HLC2_LYMST</name>
<dbReference type="AlphaFoldDB" id="A0AAV2HLC2"/>
<proteinExistence type="predicted"/>
<evidence type="ECO:0000313" key="1">
    <source>
        <dbReference type="EMBL" id="CAL1533336.1"/>
    </source>
</evidence>
<feature type="non-terminal residue" evidence="1">
    <location>
        <position position="1"/>
    </location>
</feature>
<gene>
    <name evidence="1" type="ORF">GSLYS_00007354001</name>
</gene>
<organism evidence="1 2">
    <name type="scientific">Lymnaea stagnalis</name>
    <name type="common">Great pond snail</name>
    <name type="synonym">Helix stagnalis</name>
    <dbReference type="NCBI Taxonomy" id="6523"/>
    <lineage>
        <taxon>Eukaryota</taxon>
        <taxon>Metazoa</taxon>
        <taxon>Spiralia</taxon>
        <taxon>Lophotrochozoa</taxon>
        <taxon>Mollusca</taxon>
        <taxon>Gastropoda</taxon>
        <taxon>Heterobranchia</taxon>
        <taxon>Euthyneura</taxon>
        <taxon>Panpulmonata</taxon>
        <taxon>Hygrophila</taxon>
        <taxon>Lymnaeoidea</taxon>
        <taxon>Lymnaeidae</taxon>
        <taxon>Lymnaea</taxon>
    </lineage>
</organism>
<sequence>SDVVIYNKCLKDNREKFPANANYRVSFVESFFPIDQDIERAGYAFCGQALLAAPSTYAVSPKKMLHCKKKVHVDRCEWEPAVKYNELFDAIYYNDTEWIQEVACDISYAYWACLRNQYTMCKREIRPMFNYYFARLGPRCLLRHSERNFIMLGEQCEHSPNDPTDPDSADRQRQGKGGCSRYLGRVELLLQCFVMTQAVFCLYYRPSVKKQEKNV</sequence>
<comment type="caution">
    <text evidence="1">The sequence shown here is derived from an EMBL/GenBank/DDBJ whole genome shotgun (WGS) entry which is preliminary data.</text>
</comment>
<reference evidence="1 2" key="1">
    <citation type="submission" date="2024-04" db="EMBL/GenBank/DDBJ databases">
        <authorList>
            <consortium name="Genoscope - CEA"/>
            <person name="William W."/>
        </authorList>
    </citation>
    <scope>NUCLEOTIDE SEQUENCE [LARGE SCALE GENOMIC DNA]</scope>
</reference>
<dbReference type="EMBL" id="CAXITT010000141">
    <property type="protein sequence ID" value="CAL1533336.1"/>
    <property type="molecule type" value="Genomic_DNA"/>
</dbReference>